<name>A0A5B0DSW7_9HYPH</name>
<accession>A0A5B0DSW7</accession>
<comment type="subcellular location">
    <subcellularLocation>
        <location evidence="2">Cell outer membrane</location>
        <topology evidence="2">Peripheral membrane protein</topology>
    </subcellularLocation>
</comment>
<dbReference type="EMBL" id="VTWH01000004">
    <property type="protein sequence ID" value="KAA0969102.1"/>
    <property type="molecule type" value="Genomic_DNA"/>
</dbReference>
<dbReference type="InterPro" id="IPR003423">
    <property type="entry name" value="OMP_efflux"/>
</dbReference>
<evidence type="ECO:0000313" key="4">
    <source>
        <dbReference type="Proteomes" id="UP000324738"/>
    </source>
</evidence>
<dbReference type="OrthoDB" id="5296315at2"/>
<gene>
    <name evidence="3" type="ORF">FPY71_16050</name>
</gene>
<dbReference type="AlphaFoldDB" id="A0A5B0DSW7"/>
<dbReference type="GO" id="GO:0015562">
    <property type="term" value="F:efflux transmembrane transporter activity"/>
    <property type="evidence" value="ECO:0007669"/>
    <property type="project" value="InterPro"/>
</dbReference>
<comment type="caution">
    <text evidence="3">The sequence shown here is derived from an EMBL/GenBank/DDBJ whole genome shotgun (WGS) entry which is preliminary data.</text>
</comment>
<keyword evidence="2" id="KW-0998">Cell outer membrane</keyword>
<dbReference type="GO" id="GO:0009279">
    <property type="term" value="C:cell outer membrane"/>
    <property type="evidence" value="ECO:0007669"/>
    <property type="project" value="UniProtKB-SubCell"/>
</dbReference>
<dbReference type="SUPFAM" id="SSF56954">
    <property type="entry name" value="Outer membrane efflux proteins (OEP)"/>
    <property type="match status" value="1"/>
</dbReference>
<dbReference type="Proteomes" id="UP000324738">
    <property type="component" value="Unassembled WGS sequence"/>
</dbReference>
<keyword evidence="2" id="KW-0354">Hemolysis</keyword>
<dbReference type="InterPro" id="IPR010131">
    <property type="entry name" value="MdtP/NodT-like"/>
</dbReference>
<dbReference type="InterPro" id="IPR028351">
    <property type="entry name" value="CyaE"/>
</dbReference>
<evidence type="ECO:0000313" key="3">
    <source>
        <dbReference type="EMBL" id="KAA0969102.1"/>
    </source>
</evidence>
<keyword evidence="2" id="KW-0204">Cytolysis</keyword>
<keyword evidence="2" id="KW-0472">Membrane</keyword>
<keyword evidence="4" id="KW-1185">Reference proteome</keyword>
<proteinExistence type="inferred from homology"/>
<comment type="function">
    <text evidence="2">CyaE is necessary for transport of calmodulin-sensitive adenylate cyclase-hemolysin (cyclolysin).</text>
</comment>
<dbReference type="GO" id="GO:0031640">
    <property type="term" value="P:killing of cells of another organism"/>
    <property type="evidence" value="ECO:0007669"/>
    <property type="project" value="UniProtKB-KW"/>
</dbReference>
<comment type="similarity">
    <text evidence="1 2">Belongs to the outer membrane factor (OMF) (TC 1.B.17) family.</text>
</comment>
<reference evidence="3 4" key="1">
    <citation type="submission" date="2019-08" db="EMBL/GenBank/DDBJ databases">
        <title>Aureimonas fodiniaquatilis sp. nov., isolated from a coal mine wastewater.</title>
        <authorList>
            <person name="Kim W."/>
        </authorList>
    </citation>
    <scope>NUCLEOTIDE SEQUENCE [LARGE SCALE GENOMIC DNA]</scope>
    <source>
        <strain evidence="3 4">CAU 1482</strain>
    </source>
</reference>
<sequence length="483" mass="49955">MTSDGPGTPWAPSGKEGGLWLLAGKREGPAPTTASGAADFSVPANPALAMVPQTEGINPNRKYGLPELIDIAQRNNPATREAWQRARSAALAVGMVEATYLPIITASAIGGRQTVQTPLPVPVGTERYLQANVSGVNAVVALQWLIFDFGQRAAISDAAKEAAMAANVLFNFEHQKLIFEVTSAYYTYGASLADLAIARQTVGNSQSIAAAADARFASGTGTSIEVAQARQLAAQSRLRLVEAEGRERTSYQVLVAAMGIHSPVRLNVEDARNRRLPTPSNVPLDSMIRLALTQRPDVIAAYSAVAASQAGVRAATAEFMPKVYVAGTVGTGHGSFSINNLPGIGEQADGAGILVGATVPLYDGGLRSAQLAQAQSRAAAAESLFHRTQTAAITEIVAASNALRTALESYKAASELASAANLTYDATVDAYKNGVGTVTAATAASTGLLDARQAQADTHAAALISAATLAFAVGSLTSRDAVR</sequence>
<dbReference type="PANTHER" id="PTHR30203:SF29">
    <property type="entry name" value="PROTEIN CYAE"/>
    <property type="match status" value="1"/>
</dbReference>
<evidence type="ECO:0000256" key="1">
    <source>
        <dbReference type="ARBA" id="ARBA00007613"/>
    </source>
</evidence>
<dbReference type="Gene3D" id="1.20.1600.10">
    <property type="entry name" value="Outer membrane efflux proteins (OEP)"/>
    <property type="match status" value="1"/>
</dbReference>
<keyword evidence="2" id="KW-0813">Transport</keyword>
<protein>
    <recommendedName>
        <fullName evidence="2">Protein CyaE</fullName>
    </recommendedName>
</protein>
<evidence type="ECO:0000256" key="2">
    <source>
        <dbReference type="PIRNR" id="PIRNR001892"/>
    </source>
</evidence>
<dbReference type="PANTHER" id="PTHR30203">
    <property type="entry name" value="OUTER MEMBRANE CATION EFFLUX PROTEIN"/>
    <property type="match status" value="1"/>
</dbReference>
<organism evidence="3 4">
    <name type="scientific">Aureimonas fodinaquatilis</name>
    <dbReference type="NCBI Taxonomy" id="2565783"/>
    <lineage>
        <taxon>Bacteria</taxon>
        <taxon>Pseudomonadati</taxon>
        <taxon>Pseudomonadota</taxon>
        <taxon>Alphaproteobacteria</taxon>
        <taxon>Hyphomicrobiales</taxon>
        <taxon>Aurantimonadaceae</taxon>
        <taxon>Aureimonas</taxon>
    </lineage>
</organism>
<dbReference type="Pfam" id="PF02321">
    <property type="entry name" value="OEP"/>
    <property type="match status" value="2"/>
</dbReference>
<dbReference type="PIRSF" id="PIRSF001892">
    <property type="entry name" value="CyaE"/>
    <property type="match status" value="1"/>
</dbReference>